<protein>
    <submittedName>
        <fullName evidence="1">Myotilin</fullName>
    </submittedName>
</protein>
<accession>A0A4D9DGJ1</accession>
<evidence type="ECO:0000313" key="1">
    <source>
        <dbReference type="EMBL" id="TFJ96370.1"/>
    </source>
</evidence>
<keyword evidence="2" id="KW-1185">Reference proteome</keyword>
<sequence>MGCTHWTGYPITGSMHYCLNLYLCLTYRIHLPLNSRELVDMQERILDIMQKQTALLENTVELCSHPAPQPSHPAACGEHRILGVSFSSPKFYPLRKGEQFPPTHFCELISTAMCALRSLGMSLKAS</sequence>
<dbReference type="Proteomes" id="UP000297703">
    <property type="component" value="Unassembled WGS sequence"/>
</dbReference>
<evidence type="ECO:0000313" key="2">
    <source>
        <dbReference type="Proteomes" id="UP000297703"/>
    </source>
</evidence>
<dbReference type="AlphaFoldDB" id="A0A4D9DGJ1"/>
<name>A0A4D9DGJ1_9SAUR</name>
<gene>
    <name evidence="1" type="ORF">DR999_PMT21848</name>
</gene>
<organism evidence="1 2">
    <name type="scientific">Platysternon megacephalum</name>
    <name type="common">big-headed turtle</name>
    <dbReference type="NCBI Taxonomy" id="55544"/>
    <lineage>
        <taxon>Eukaryota</taxon>
        <taxon>Metazoa</taxon>
        <taxon>Chordata</taxon>
        <taxon>Craniata</taxon>
        <taxon>Vertebrata</taxon>
        <taxon>Euteleostomi</taxon>
        <taxon>Archelosauria</taxon>
        <taxon>Testudinata</taxon>
        <taxon>Testudines</taxon>
        <taxon>Cryptodira</taxon>
        <taxon>Durocryptodira</taxon>
        <taxon>Testudinoidea</taxon>
        <taxon>Platysternidae</taxon>
        <taxon>Platysternon</taxon>
    </lineage>
</organism>
<proteinExistence type="predicted"/>
<comment type="caution">
    <text evidence="1">The sequence shown here is derived from an EMBL/GenBank/DDBJ whole genome shotgun (WGS) entry which is preliminary data.</text>
</comment>
<dbReference type="EMBL" id="QXTE01000690">
    <property type="protein sequence ID" value="TFJ96370.1"/>
    <property type="molecule type" value="Genomic_DNA"/>
</dbReference>
<reference evidence="1 2" key="2">
    <citation type="submission" date="2019-04" db="EMBL/GenBank/DDBJ databases">
        <title>The genome sequence of big-headed turtle.</title>
        <authorList>
            <person name="Gong S."/>
        </authorList>
    </citation>
    <scope>NUCLEOTIDE SEQUENCE [LARGE SCALE GENOMIC DNA]</scope>
    <source>
        <strain evidence="1">DO16091913</strain>
        <tissue evidence="1">Muscle</tissue>
    </source>
</reference>
<reference evidence="1 2" key="1">
    <citation type="submission" date="2019-04" db="EMBL/GenBank/DDBJ databases">
        <title>Draft genome of the big-headed turtle Platysternon megacephalum.</title>
        <authorList>
            <person name="Gong S."/>
        </authorList>
    </citation>
    <scope>NUCLEOTIDE SEQUENCE [LARGE SCALE GENOMIC DNA]</scope>
    <source>
        <strain evidence="1">DO16091913</strain>
        <tissue evidence="1">Muscle</tissue>
    </source>
</reference>